<dbReference type="OrthoDB" id="3357985at2759"/>
<protein>
    <recommendedName>
        <fullName evidence="1">BTB domain-containing protein</fullName>
    </recommendedName>
</protein>
<dbReference type="STRING" id="436010.A0A166D2S7"/>
<evidence type="ECO:0000259" key="1">
    <source>
        <dbReference type="PROSITE" id="PS50097"/>
    </source>
</evidence>
<feature type="non-terminal residue" evidence="2">
    <location>
        <position position="1"/>
    </location>
</feature>
<dbReference type="Proteomes" id="UP000076532">
    <property type="component" value="Unassembled WGS sequence"/>
</dbReference>
<evidence type="ECO:0000313" key="3">
    <source>
        <dbReference type="Proteomes" id="UP000076532"/>
    </source>
</evidence>
<dbReference type="SMART" id="SM00225">
    <property type="entry name" value="BTB"/>
    <property type="match status" value="1"/>
</dbReference>
<dbReference type="InterPro" id="IPR011333">
    <property type="entry name" value="SKP1/BTB/POZ_sf"/>
</dbReference>
<organism evidence="2 3">
    <name type="scientific">Athelia psychrophila</name>
    <dbReference type="NCBI Taxonomy" id="1759441"/>
    <lineage>
        <taxon>Eukaryota</taxon>
        <taxon>Fungi</taxon>
        <taxon>Dikarya</taxon>
        <taxon>Basidiomycota</taxon>
        <taxon>Agaricomycotina</taxon>
        <taxon>Agaricomycetes</taxon>
        <taxon>Agaricomycetidae</taxon>
        <taxon>Atheliales</taxon>
        <taxon>Atheliaceae</taxon>
        <taxon>Athelia</taxon>
    </lineage>
</organism>
<proteinExistence type="predicted"/>
<dbReference type="Pfam" id="PF00651">
    <property type="entry name" value="BTB"/>
    <property type="match status" value="1"/>
</dbReference>
<feature type="non-terminal residue" evidence="2">
    <location>
        <position position="144"/>
    </location>
</feature>
<sequence length="144" mass="16089">FNDAEADIILRSSDNVEFRVLKFFLSRASSFFRGMFDLPQGVASSDQEMRDAIPVITLAEPASIINHLLRCCYPLTDIGGINFENVDDLFAVVQAARKYDVVVVDAIARSAITAFTSSRPMDVYAIAVQCKWEKKARYAARQCL</sequence>
<accession>A0A166D2S7</accession>
<gene>
    <name evidence="2" type="ORF">FIBSPDRAFT_690376</name>
</gene>
<keyword evidence="3" id="KW-1185">Reference proteome</keyword>
<dbReference type="InterPro" id="IPR000210">
    <property type="entry name" value="BTB/POZ_dom"/>
</dbReference>
<evidence type="ECO:0000313" key="2">
    <source>
        <dbReference type="EMBL" id="KZP14253.1"/>
    </source>
</evidence>
<dbReference type="Gene3D" id="3.30.710.10">
    <property type="entry name" value="Potassium Channel Kv1.1, Chain A"/>
    <property type="match status" value="1"/>
</dbReference>
<feature type="domain" description="BTB" evidence="1">
    <location>
        <begin position="6"/>
        <end position="36"/>
    </location>
</feature>
<dbReference type="SUPFAM" id="SSF54695">
    <property type="entry name" value="POZ domain"/>
    <property type="match status" value="1"/>
</dbReference>
<name>A0A166D2S7_9AGAM</name>
<dbReference type="AlphaFoldDB" id="A0A166D2S7"/>
<reference evidence="2 3" key="1">
    <citation type="journal article" date="2016" name="Mol. Biol. Evol.">
        <title>Comparative Genomics of Early-Diverging Mushroom-Forming Fungi Provides Insights into the Origins of Lignocellulose Decay Capabilities.</title>
        <authorList>
            <person name="Nagy L.G."/>
            <person name="Riley R."/>
            <person name="Tritt A."/>
            <person name="Adam C."/>
            <person name="Daum C."/>
            <person name="Floudas D."/>
            <person name="Sun H."/>
            <person name="Yadav J.S."/>
            <person name="Pangilinan J."/>
            <person name="Larsson K.H."/>
            <person name="Matsuura K."/>
            <person name="Barry K."/>
            <person name="Labutti K."/>
            <person name="Kuo R."/>
            <person name="Ohm R.A."/>
            <person name="Bhattacharya S.S."/>
            <person name="Shirouzu T."/>
            <person name="Yoshinaga Y."/>
            <person name="Martin F.M."/>
            <person name="Grigoriev I.V."/>
            <person name="Hibbett D.S."/>
        </authorList>
    </citation>
    <scope>NUCLEOTIDE SEQUENCE [LARGE SCALE GENOMIC DNA]</scope>
    <source>
        <strain evidence="2 3">CBS 109695</strain>
    </source>
</reference>
<dbReference type="EMBL" id="KV417620">
    <property type="protein sequence ID" value="KZP14253.1"/>
    <property type="molecule type" value="Genomic_DNA"/>
</dbReference>
<dbReference type="PROSITE" id="PS50097">
    <property type="entry name" value="BTB"/>
    <property type="match status" value="1"/>
</dbReference>